<evidence type="ECO:0000313" key="2">
    <source>
        <dbReference type="EMBL" id="OGM09779.1"/>
    </source>
</evidence>
<feature type="transmembrane region" description="Helical" evidence="1">
    <location>
        <begin position="397"/>
        <end position="417"/>
    </location>
</feature>
<feature type="transmembrane region" description="Helical" evidence="1">
    <location>
        <begin position="189"/>
        <end position="209"/>
    </location>
</feature>
<feature type="transmembrane region" description="Helical" evidence="1">
    <location>
        <begin position="305"/>
        <end position="324"/>
    </location>
</feature>
<reference evidence="2 3" key="1">
    <citation type="journal article" date="2016" name="Nat. Commun.">
        <title>Thousands of microbial genomes shed light on interconnected biogeochemical processes in an aquifer system.</title>
        <authorList>
            <person name="Anantharaman K."/>
            <person name="Brown C.T."/>
            <person name="Hug L.A."/>
            <person name="Sharon I."/>
            <person name="Castelle C.J."/>
            <person name="Probst A.J."/>
            <person name="Thomas B.C."/>
            <person name="Singh A."/>
            <person name="Wilkins M.J."/>
            <person name="Karaoz U."/>
            <person name="Brodie E.L."/>
            <person name="Williams K.H."/>
            <person name="Hubbard S.S."/>
            <person name="Banfield J.F."/>
        </authorList>
    </citation>
    <scope>NUCLEOTIDE SEQUENCE [LARGE SCALE GENOMIC DNA]</scope>
</reference>
<keyword evidence="1" id="KW-1133">Transmembrane helix</keyword>
<gene>
    <name evidence="2" type="ORF">A2Z67_03200</name>
</gene>
<evidence type="ECO:0000313" key="3">
    <source>
        <dbReference type="Proteomes" id="UP000176939"/>
    </source>
</evidence>
<feature type="transmembrane region" description="Helical" evidence="1">
    <location>
        <begin position="370"/>
        <end position="390"/>
    </location>
</feature>
<protein>
    <submittedName>
        <fullName evidence="2">Uncharacterized protein</fullName>
    </submittedName>
</protein>
<organism evidence="2 3">
    <name type="scientific">Candidatus Woesebacteria bacterium RBG_13_36_22</name>
    <dbReference type="NCBI Taxonomy" id="1802478"/>
    <lineage>
        <taxon>Bacteria</taxon>
        <taxon>Candidatus Woeseibacteriota</taxon>
    </lineage>
</organism>
<feature type="transmembrane region" description="Helical" evidence="1">
    <location>
        <begin position="280"/>
        <end position="299"/>
    </location>
</feature>
<feature type="transmembrane region" description="Helical" evidence="1">
    <location>
        <begin position="336"/>
        <end position="358"/>
    </location>
</feature>
<accession>A0A1F7X4Z0</accession>
<keyword evidence="1" id="KW-0472">Membrane</keyword>
<sequence length="533" mass="58808">MLKKFVISFFIAFSLLISVFVPYAKAQGTWYSQDFQQFYVTTFDDDNSSEIFGERYTAAQVQWILYSIPGHILTSITGGPEIWICIFSNDVGQCIQGAFEALRTRWNTILQFFGVSDAELVNPTGQKYANQNSNEALYDFFYNNPVSAVGMVLRGASKIHLVPEASAQGFGFRYGANTVLTLWKVTRNIAFSFLVLVVVVMAFMIMFRVKISPQAVVTLQSALPKIVMGIIFIALSYAIAGLLIDLMYVVIGIIALIINSSGLSNLSTRELFLDLTSHRNAFILCLQYLLDFLIGAIFTIFSASWFGGILALLVWIVLIFIALFNSVKILWVLLKTYVNILLLIIAAPFQILIGMIPGSTGGLGPWLSSMIANLAVYPVVGLLFFVSFMFLSQSLMINFPVMFAGVIEWSDFAEWLLPFNPNPQLLPAQTTWDPPLLGWLGNGGKFLYLMVSFAIFCMIPKAANMIKAFMEKKPFDYGSAIGEDIGTAATYGRGGLGWYAGKVEQKGIAAAGGGPYTSPSWIQALRSAGIIKK</sequence>
<comment type="caution">
    <text evidence="2">The sequence shown here is derived from an EMBL/GenBank/DDBJ whole genome shotgun (WGS) entry which is preliminary data.</text>
</comment>
<name>A0A1F7X4Z0_9BACT</name>
<evidence type="ECO:0000256" key="1">
    <source>
        <dbReference type="SAM" id="Phobius"/>
    </source>
</evidence>
<feature type="transmembrane region" description="Helical" evidence="1">
    <location>
        <begin position="246"/>
        <end position="268"/>
    </location>
</feature>
<keyword evidence="1" id="KW-0812">Transmembrane</keyword>
<dbReference type="AlphaFoldDB" id="A0A1F7X4Z0"/>
<proteinExistence type="predicted"/>
<feature type="transmembrane region" description="Helical" evidence="1">
    <location>
        <begin position="446"/>
        <end position="463"/>
    </location>
</feature>
<dbReference type="Proteomes" id="UP000176939">
    <property type="component" value="Unassembled WGS sequence"/>
</dbReference>
<dbReference type="EMBL" id="MGFQ01000019">
    <property type="protein sequence ID" value="OGM09779.1"/>
    <property type="molecule type" value="Genomic_DNA"/>
</dbReference>